<dbReference type="Proteomes" id="UP000294164">
    <property type="component" value="Unassembled WGS sequence"/>
</dbReference>
<comment type="caution">
    <text evidence="6">The sequence shown here is derived from an EMBL/GenBank/DDBJ whole genome shotgun (WGS) entry which is preliminary data.</text>
</comment>
<evidence type="ECO:0000313" key="7">
    <source>
        <dbReference type="Proteomes" id="UP000294164"/>
    </source>
</evidence>
<dbReference type="OrthoDB" id="9812921at2"/>
<name>A0A4Q8M5E7_9GAMM</name>
<dbReference type="InterPro" id="IPR029058">
    <property type="entry name" value="AB_hydrolase_fold"/>
</dbReference>
<keyword evidence="2" id="KW-0720">Serine protease</keyword>
<proteinExistence type="predicted"/>
<feature type="chain" id="PRO_5020593611" evidence="4">
    <location>
        <begin position="24"/>
        <end position="694"/>
    </location>
</feature>
<evidence type="ECO:0000259" key="5">
    <source>
        <dbReference type="Pfam" id="PF00326"/>
    </source>
</evidence>
<keyword evidence="4" id="KW-0732">Signal</keyword>
<evidence type="ECO:0000256" key="3">
    <source>
        <dbReference type="SAM" id="MobiDB-lite"/>
    </source>
</evidence>
<dbReference type="InterPro" id="IPR011042">
    <property type="entry name" value="6-blade_b-propeller_TolB-like"/>
</dbReference>
<dbReference type="EMBL" id="SHMG01000004">
    <property type="protein sequence ID" value="TAA43450.1"/>
    <property type="molecule type" value="Genomic_DNA"/>
</dbReference>
<feature type="region of interest" description="Disordered" evidence="3">
    <location>
        <begin position="674"/>
        <end position="694"/>
    </location>
</feature>
<dbReference type="GO" id="GO:0006508">
    <property type="term" value="P:proteolysis"/>
    <property type="evidence" value="ECO:0007669"/>
    <property type="project" value="InterPro"/>
</dbReference>
<gene>
    <name evidence="6" type="ORF">EA655_09275</name>
</gene>
<dbReference type="PANTHER" id="PTHR42776">
    <property type="entry name" value="SERINE PEPTIDASE S9 FAMILY MEMBER"/>
    <property type="match status" value="1"/>
</dbReference>
<dbReference type="AlphaFoldDB" id="A0A4Q8M5E7"/>
<reference evidence="6 7" key="1">
    <citation type="submission" date="2019-02" db="EMBL/GenBank/DDBJ databases">
        <title>WGS of Pseudoxanthomonas species novum from clinical isolates.</title>
        <authorList>
            <person name="Bernier A.-M."/>
            <person name="Bernard K."/>
            <person name="Vachon A."/>
        </authorList>
    </citation>
    <scope>NUCLEOTIDE SEQUENCE [LARGE SCALE GENOMIC DNA]</scope>
    <source>
        <strain evidence="6 7">NML130969</strain>
    </source>
</reference>
<evidence type="ECO:0000256" key="2">
    <source>
        <dbReference type="ARBA" id="ARBA00022825"/>
    </source>
</evidence>
<feature type="region of interest" description="Disordered" evidence="3">
    <location>
        <begin position="82"/>
        <end position="134"/>
    </location>
</feature>
<keyword evidence="2" id="KW-0645">Protease</keyword>
<dbReference type="GO" id="GO:0004252">
    <property type="term" value="F:serine-type endopeptidase activity"/>
    <property type="evidence" value="ECO:0007669"/>
    <property type="project" value="TreeGrafter"/>
</dbReference>
<accession>A0A4Q8M5E7</accession>
<evidence type="ECO:0000313" key="6">
    <source>
        <dbReference type="EMBL" id="TAA43450.1"/>
    </source>
</evidence>
<feature type="domain" description="Peptidase S9 prolyl oligopeptidase catalytic" evidence="5">
    <location>
        <begin position="473"/>
        <end position="673"/>
    </location>
</feature>
<dbReference type="PANTHER" id="PTHR42776:SF27">
    <property type="entry name" value="DIPEPTIDYL PEPTIDASE FAMILY MEMBER 6"/>
    <property type="match status" value="1"/>
</dbReference>
<evidence type="ECO:0000256" key="4">
    <source>
        <dbReference type="SAM" id="SignalP"/>
    </source>
</evidence>
<dbReference type="InterPro" id="IPR001375">
    <property type="entry name" value="Peptidase_S9_cat"/>
</dbReference>
<evidence type="ECO:0000256" key="1">
    <source>
        <dbReference type="ARBA" id="ARBA00022801"/>
    </source>
</evidence>
<dbReference type="Gene3D" id="2.120.10.30">
    <property type="entry name" value="TolB, C-terminal domain"/>
    <property type="match status" value="2"/>
</dbReference>
<dbReference type="Pfam" id="PF00326">
    <property type="entry name" value="Peptidase_S9"/>
    <property type="match status" value="1"/>
</dbReference>
<keyword evidence="1" id="KW-0378">Hydrolase</keyword>
<dbReference type="SUPFAM" id="SSF53474">
    <property type="entry name" value="alpha/beta-Hydrolases"/>
    <property type="match status" value="1"/>
</dbReference>
<organism evidence="6 7">
    <name type="scientific">Pseudoxanthomonas winnipegensis</name>
    <dbReference type="NCBI Taxonomy" id="2480810"/>
    <lineage>
        <taxon>Bacteria</taxon>
        <taxon>Pseudomonadati</taxon>
        <taxon>Pseudomonadota</taxon>
        <taxon>Gammaproteobacteria</taxon>
        <taxon>Lysobacterales</taxon>
        <taxon>Lysobacteraceae</taxon>
        <taxon>Pseudoxanthomonas</taxon>
    </lineage>
</organism>
<dbReference type="InterPro" id="IPR011659">
    <property type="entry name" value="WD40"/>
</dbReference>
<protein>
    <submittedName>
        <fullName evidence="6">S9 family peptidase</fullName>
    </submittedName>
</protein>
<dbReference type="Gene3D" id="3.40.50.1820">
    <property type="entry name" value="alpha/beta hydrolase"/>
    <property type="match status" value="1"/>
</dbReference>
<dbReference type="Pfam" id="PF07676">
    <property type="entry name" value="PD40"/>
    <property type="match status" value="2"/>
</dbReference>
<feature type="signal peptide" evidence="4">
    <location>
        <begin position="1"/>
        <end position="23"/>
    </location>
</feature>
<dbReference type="RefSeq" id="WP_130534241.1">
    <property type="nucleotide sequence ID" value="NZ_SHMG01000004.1"/>
</dbReference>
<feature type="compositionally biased region" description="Basic and acidic residues" evidence="3">
    <location>
        <begin position="91"/>
        <end position="112"/>
    </location>
</feature>
<dbReference type="SUPFAM" id="SSF82171">
    <property type="entry name" value="DPP6 N-terminal domain-like"/>
    <property type="match status" value="1"/>
</dbReference>
<sequence>MSTAMAWRATACLALWAAVPVAAAQSARPIMPADVVALKEVDDPQIAPDGKAVAYVVATPGPARKPPKDRVRVVGVDGAPSWQVDAPEAASENHPRWSPDGRRLAFLSDRKPPGAAPAPMATPPADKDEGEDDAPKQQLWVVDAPGAAAQRLSDAPGGLSDFAWSPDGQSIAWLARQAPSAQQKARTKAGDDAIEVDHPREFNQAWVKRLPDGAPVAVSPRQQEVSALSWAPDGRRLALRVADRPGLNEHWNRARLVIVDAGDGRLLKTLPGTVGGEAAQWSPDGTRLLYREQSASKMAYRLVVRTLADDRVCEVAPGWPGTPWGGRWRDAHTLVVQGLQGMDAQFLQAGACDGRWKPLAQVQAPWQAFSLAHDGTVAFLGQGTHQPSEVWLLRGRRARALTDTNPQVAGWSLGRLQTLTWHNTHDGRTVHGEVVLPPGWTPADGPLPTLVQIHGGPAWAWWSGWLGSWHDWAQMLASHGYAVLLPNPRGSEGQGAAFTEAIRSDWGGGDFQDVLDGVDLAVAQGIADPQRLAIGGWSYGGYLAAWAVGHSDRFRTAIVGAGVTDLYTMALTTDVLDFLPGYFDGNPLDRRALLDARSPLRAANDVHVPVLVLHGQADERVPTFQGEAFYRALRFNGTPAELTLYPRTTHWPQEQALRRDILQRVLDWMQTQLPTAASPESAPASGSAPAQAKP</sequence>